<dbReference type="SUPFAM" id="SSF46955">
    <property type="entry name" value="Putative DNA-binding domain"/>
    <property type="match status" value="1"/>
</dbReference>
<dbReference type="OrthoDB" id="9773308at2"/>
<evidence type="ECO:0000313" key="3">
    <source>
        <dbReference type="EMBL" id="SEL09565.1"/>
    </source>
</evidence>
<sequence>MYTRGQFAVMGSVGIKALRLYHEEGLLVPAYINKENGYHFYEEKQLAVLQKIKNYRKIGMSLFEIRQILDGMADEAEIIESKINETDRLLSEMKAYKKETEYDDTETNAEQIDCKPFGKCRCIFVRENTERENLGMSVGKLYERAAREGITIAGAHFVIFDKLDTDDSFNMTTFLPVSNYTGENVLEVYEENCIHINFKGGFSKVSKAHQMLRKYAEENSIKPTERIYEVYNKDMSVDVYYSKRH</sequence>
<organism evidence="3 4">
    <name type="scientific">Ruminococcus albus</name>
    <dbReference type="NCBI Taxonomy" id="1264"/>
    <lineage>
        <taxon>Bacteria</taxon>
        <taxon>Bacillati</taxon>
        <taxon>Bacillota</taxon>
        <taxon>Clostridia</taxon>
        <taxon>Eubacteriales</taxon>
        <taxon>Oscillospiraceae</taxon>
        <taxon>Ruminococcus</taxon>
    </lineage>
</organism>
<dbReference type="PANTHER" id="PTHR30204">
    <property type="entry name" value="REDOX-CYCLING DRUG-SENSING TRANSCRIPTIONAL ACTIVATOR SOXR"/>
    <property type="match status" value="1"/>
</dbReference>
<name>A0A1H7MFT3_RUMAL</name>
<keyword evidence="1 3" id="KW-0238">DNA-binding</keyword>
<dbReference type="SMART" id="SM00422">
    <property type="entry name" value="HTH_MERR"/>
    <property type="match status" value="1"/>
</dbReference>
<dbReference type="InterPro" id="IPR047057">
    <property type="entry name" value="MerR_fam"/>
</dbReference>
<dbReference type="AlphaFoldDB" id="A0A1H7MFT3"/>
<gene>
    <name evidence="3" type="ORF">SAMN05216469_111106</name>
</gene>
<dbReference type="Gene3D" id="1.10.1660.10">
    <property type="match status" value="1"/>
</dbReference>
<dbReference type="RefSeq" id="WP_074834158.1">
    <property type="nucleotide sequence ID" value="NZ_FOAT01000011.1"/>
</dbReference>
<dbReference type="InterPro" id="IPR009061">
    <property type="entry name" value="DNA-bd_dom_put_sf"/>
</dbReference>
<evidence type="ECO:0000256" key="1">
    <source>
        <dbReference type="ARBA" id="ARBA00023125"/>
    </source>
</evidence>
<evidence type="ECO:0000259" key="2">
    <source>
        <dbReference type="PROSITE" id="PS50937"/>
    </source>
</evidence>
<evidence type="ECO:0000313" key="4">
    <source>
        <dbReference type="Proteomes" id="UP000186015"/>
    </source>
</evidence>
<dbReference type="PROSITE" id="PS50937">
    <property type="entry name" value="HTH_MERR_2"/>
    <property type="match status" value="1"/>
</dbReference>
<dbReference type="GO" id="GO:0003677">
    <property type="term" value="F:DNA binding"/>
    <property type="evidence" value="ECO:0007669"/>
    <property type="project" value="UniProtKB-KW"/>
</dbReference>
<protein>
    <submittedName>
        <fullName evidence="3">DNA-binding transcriptional regulator, MerR family</fullName>
    </submittedName>
</protein>
<dbReference type="PANTHER" id="PTHR30204:SF97">
    <property type="entry name" value="MERR FAMILY REGULATORY PROTEIN"/>
    <property type="match status" value="1"/>
</dbReference>
<reference evidence="3 4" key="1">
    <citation type="submission" date="2016-10" db="EMBL/GenBank/DDBJ databases">
        <authorList>
            <person name="de Groot N.N."/>
        </authorList>
    </citation>
    <scope>NUCLEOTIDE SEQUENCE [LARGE SCALE GENOMIC DNA]</scope>
    <source>
        <strain evidence="3 4">KH2T6</strain>
    </source>
</reference>
<dbReference type="Gene3D" id="3.20.80.10">
    <property type="entry name" value="Regulatory factor, effector binding domain"/>
    <property type="match status" value="1"/>
</dbReference>
<dbReference type="EMBL" id="FOAT01000011">
    <property type="protein sequence ID" value="SEL09565.1"/>
    <property type="molecule type" value="Genomic_DNA"/>
</dbReference>
<dbReference type="Pfam" id="PF13411">
    <property type="entry name" value="MerR_1"/>
    <property type="match status" value="1"/>
</dbReference>
<dbReference type="InterPro" id="IPR000551">
    <property type="entry name" value="MerR-type_HTH_dom"/>
</dbReference>
<proteinExistence type="predicted"/>
<dbReference type="Proteomes" id="UP000186015">
    <property type="component" value="Unassembled WGS sequence"/>
</dbReference>
<accession>A0A1H7MFT3</accession>
<feature type="domain" description="HTH merR-type" evidence="2">
    <location>
        <begin position="1"/>
        <end position="71"/>
    </location>
</feature>
<dbReference type="InterPro" id="IPR011256">
    <property type="entry name" value="Reg_factor_effector_dom_sf"/>
</dbReference>
<dbReference type="GO" id="GO:0003700">
    <property type="term" value="F:DNA-binding transcription factor activity"/>
    <property type="evidence" value="ECO:0007669"/>
    <property type="project" value="InterPro"/>
</dbReference>